<proteinExistence type="predicted"/>
<name>A0A0L0NQU7_CANAR</name>
<dbReference type="EMBL" id="LGST01000056">
    <property type="protein sequence ID" value="KND96409.1"/>
    <property type="molecule type" value="Genomic_DNA"/>
</dbReference>
<dbReference type="AlphaFoldDB" id="A0A0L0NQU7"/>
<gene>
    <name evidence="2" type="ORF">QG37_07296</name>
</gene>
<evidence type="ECO:0000313" key="3">
    <source>
        <dbReference type="Proteomes" id="UP000037122"/>
    </source>
</evidence>
<evidence type="ECO:0000256" key="1">
    <source>
        <dbReference type="SAM" id="SignalP"/>
    </source>
</evidence>
<dbReference type="Proteomes" id="UP000037122">
    <property type="component" value="Unassembled WGS sequence"/>
</dbReference>
<accession>A0A0L0NQU7</accession>
<feature type="signal peptide" evidence="1">
    <location>
        <begin position="1"/>
        <end position="18"/>
    </location>
</feature>
<dbReference type="VEuPathDB" id="FungiDB:QG37_07296"/>
<reference evidence="3" key="1">
    <citation type="journal article" date="2015" name="BMC Genomics">
        <title>Draft genome of a commonly misdiagnosed multidrug resistant pathogen Candida auris.</title>
        <authorList>
            <person name="Chatterjee S."/>
            <person name="Alampalli S.V."/>
            <person name="Nageshan R.K."/>
            <person name="Chettiar S.T."/>
            <person name="Joshi S."/>
            <person name="Tatu U.S."/>
        </authorList>
    </citation>
    <scope>NUCLEOTIDE SEQUENCE [LARGE SCALE GENOMIC DNA]</scope>
    <source>
        <strain evidence="3">6684</strain>
    </source>
</reference>
<organism evidence="2 3">
    <name type="scientific">Candidozyma auris</name>
    <name type="common">Yeast</name>
    <name type="synonym">Candida auris</name>
    <dbReference type="NCBI Taxonomy" id="498019"/>
    <lineage>
        <taxon>Eukaryota</taxon>
        <taxon>Fungi</taxon>
        <taxon>Dikarya</taxon>
        <taxon>Ascomycota</taxon>
        <taxon>Saccharomycotina</taxon>
        <taxon>Pichiomycetes</taxon>
        <taxon>Metschnikowiaceae</taxon>
        <taxon>Candidozyma</taxon>
    </lineage>
</organism>
<feature type="chain" id="PRO_5005545310" evidence="1">
    <location>
        <begin position="19"/>
        <end position="190"/>
    </location>
</feature>
<protein>
    <submittedName>
        <fullName evidence="2">Uncharacterized protein</fullName>
    </submittedName>
</protein>
<comment type="caution">
    <text evidence="2">The sequence shown here is derived from an EMBL/GenBank/DDBJ whole genome shotgun (WGS) entry which is preliminary data.</text>
</comment>
<sequence>MKFSFSFQFFLTAFLVWATLPASLDFESLDSAQKAAVNGGHIVYNTGAYSLSYVNSTTGKSDFQGQLAVIYLPTEKKHFVFDLYTGEQIFFIDRPTPSAISSEPQDKDSSVEFLIFEKQCKNRELGNPNSGICPHHVCHFGDSNNCTGGYFDCCTAALRDYNGKYACSNAICKDASEYFLNHRDGGCCNK</sequence>
<evidence type="ECO:0000313" key="2">
    <source>
        <dbReference type="EMBL" id="KND96409.1"/>
    </source>
</evidence>
<keyword evidence="1" id="KW-0732">Signal</keyword>